<feature type="compositionally biased region" description="Polar residues" evidence="1">
    <location>
        <begin position="219"/>
        <end position="229"/>
    </location>
</feature>
<reference evidence="2" key="1">
    <citation type="submission" date="2020-11" db="EMBL/GenBank/DDBJ databases">
        <authorList>
            <person name="Tran Van P."/>
        </authorList>
    </citation>
    <scope>NUCLEOTIDE SEQUENCE</scope>
</reference>
<dbReference type="PANTHER" id="PTHR41156:SF1">
    <property type="entry name" value="ZASP-LIKE MOTIF DOMAIN-CONTAINING PROTEIN"/>
    <property type="match status" value="1"/>
</dbReference>
<proteinExistence type="predicted"/>
<evidence type="ECO:0000313" key="2">
    <source>
        <dbReference type="EMBL" id="CAD7243596.1"/>
    </source>
</evidence>
<dbReference type="Proteomes" id="UP000677054">
    <property type="component" value="Unassembled WGS sequence"/>
</dbReference>
<dbReference type="AlphaFoldDB" id="A0A7R8X404"/>
<evidence type="ECO:0000256" key="1">
    <source>
        <dbReference type="SAM" id="MobiDB-lite"/>
    </source>
</evidence>
<feature type="compositionally biased region" description="Basic and acidic residues" evidence="1">
    <location>
        <begin position="485"/>
        <end position="494"/>
    </location>
</feature>
<dbReference type="PANTHER" id="PTHR41156">
    <property type="entry name" value="AGAP006184-PA"/>
    <property type="match status" value="1"/>
</dbReference>
<protein>
    <submittedName>
        <fullName evidence="2">Uncharacterized protein</fullName>
    </submittedName>
</protein>
<dbReference type="OrthoDB" id="6372047at2759"/>
<accession>A0A7R8X404</accession>
<dbReference type="EMBL" id="LR899979">
    <property type="protein sequence ID" value="CAD7243596.1"/>
    <property type="molecule type" value="Genomic_DNA"/>
</dbReference>
<feature type="compositionally biased region" description="Basic and acidic residues" evidence="1">
    <location>
        <begin position="532"/>
        <end position="549"/>
    </location>
</feature>
<feature type="region of interest" description="Disordered" evidence="1">
    <location>
        <begin position="126"/>
        <end position="549"/>
    </location>
</feature>
<name>A0A7R8X404_9CRUS</name>
<keyword evidence="3" id="KW-1185">Reference proteome</keyword>
<feature type="region of interest" description="Disordered" evidence="1">
    <location>
        <begin position="1"/>
        <end position="30"/>
    </location>
</feature>
<feature type="compositionally biased region" description="Polar residues" evidence="1">
    <location>
        <begin position="382"/>
        <end position="392"/>
    </location>
</feature>
<evidence type="ECO:0000313" key="3">
    <source>
        <dbReference type="Proteomes" id="UP000677054"/>
    </source>
</evidence>
<organism evidence="2">
    <name type="scientific">Darwinula stevensoni</name>
    <dbReference type="NCBI Taxonomy" id="69355"/>
    <lineage>
        <taxon>Eukaryota</taxon>
        <taxon>Metazoa</taxon>
        <taxon>Ecdysozoa</taxon>
        <taxon>Arthropoda</taxon>
        <taxon>Crustacea</taxon>
        <taxon>Oligostraca</taxon>
        <taxon>Ostracoda</taxon>
        <taxon>Podocopa</taxon>
        <taxon>Podocopida</taxon>
        <taxon>Darwinulocopina</taxon>
        <taxon>Darwinuloidea</taxon>
        <taxon>Darwinulidae</taxon>
        <taxon>Darwinula</taxon>
    </lineage>
</organism>
<feature type="compositionally biased region" description="Basic and acidic residues" evidence="1">
    <location>
        <begin position="395"/>
        <end position="421"/>
    </location>
</feature>
<feature type="compositionally biased region" description="Basic and acidic residues" evidence="1">
    <location>
        <begin position="235"/>
        <end position="254"/>
    </location>
</feature>
<feature type="compositionally biased region" description="Polar residues" evidence="1">
    <location>
        <begin position="1"/>
        <end position="28"/>
    </location>
</feature>
<dbReference type="EMBL" id="CAJPEV010000462">
    <property type="protein sequence ID" value="CAG0885526.1"/>
    <property type="molecule type" value="Genomic_DNA"/>
</dbReference>
<gene>
    <name evidence="2" type="ORF">DSTB1V02_LOCUS3512</name>
</gene>
<sequence length="575" mass="64962">MVSETSSSSYRHEVMSSSSAGKQQNWDGQLNKLLDDLQTNMSAPGGRGEMNSHGLYGIINSPGRVTKHSREEYISPDKKAKYFSEKYEWQSEIVDHTMHLGGSGAGSPKLKSPGYVKKTYYSSRYDSDGVLASPASERRLTFQDAKPQGHKKSYRSFVDEEFLTKRSRSQSPGAGPVVTSTPYGSTNRRHEESNVVRSVYNRSYDDEPLDPSRHKYSPSDPSYQLSSPKTPRRTASLDRRYHVEKYGVRNRESSLPRNAEYGSGSYAKKYQHQSYQGQGSLDRMSRRDYSPSSTARRRDASPIRPGYGQDGDLTHTDIYQSIDRSTTHRSRRSWGREDSPSPTRLRSGESRSRSPSRSPSRPRRDASPIRPGYGSDADPSNLVRQYNYQYMWSSREQRSPSPDERERERERRLREERERLKRSPSLPRKFPTNLTTPDAGVQRPPKEVQELMASISSSSTTRDARQGHGGGGGAPPPPPAPSSELIHRREKEKSSALVESQNKAGSPVYYPPSFHDTLKKKEEQSGQVVPMWHKEKEKEKGKWKYGTKSKDSERAMAVPLCLPLCCAAPLCCTIM</sequence>